<sequence>MAEQHSIRLTPRVFGSVQSSRCIKWRFLHTGTHQAQHCRLQPHAAPCTHYHTTAEGTRGALPEVFTSAHWWQR</sequence>
<evidence type="ECO:0000313" key="2">
    <source>
        <dbReference type="Proteomes" id="UP000324222"/>
    </source>
</evidence>
<name>A0A5B7H8X3_PORTR</name>
<dbReference type="EMBL" id="VSRR010026396">
    <property type="protein sequence ID" value="MPC67542.1"/>
    <property type="molecule type" value="Genomic_DNA"/>
</dbReference>
<reference evidence="1 2" key="1">
    <citation type="submission" date="2019-05" db="EMBL/GenBank/DDBJ databases">
        <title>Another draft genome of Portunus trituberculatus and its Hox gene families provides insights of decapod evolution.</title>
        <authorList>
            <person name="Jeong J.-H."/>
            <person name="Song I."/>
            <person name="Kim S."/>
            <person name="Choi T."/>
            <person name="Kim D."/>
            <person name="Ryu S."/>
            <person name="Kim W."/>
        </authorList>
    </citation>
    <scope>NUCLEOTIDE SEQUENCE [LARGE SCALE GENOMIC DNA]</scope>
    <source>
        <tissue evidence="1">Muscle</tissue>
    </source>
</reference>
<proteinExistence type="predicted"/>
<dbReference type="AlphaFoldDB" id="A0A5B7H8X3"/>
<dbReference type="Proteomes" id="UP000324222">
    <property type="component" value="Unassembled WGS sequence"/>
</dbReference>
<gene>
    <name evidence="1" type="ORF">E2C01_061719</name>
</gene>
<evidence type="ECO:0000313" key="1">
    <source>
        <dbReference type="EMBL" id="MPC67542.1"/>
    </source>
</evidence>
<protein>
    <submittedName>
        <fullName evidence="1">Uncharacterized protein</fullName>
    </submittedName>
</protein>
<accession>A0A5B7H8X3</accession>
<keyword evidence="2" id="KW-1185">Reference proteome</keyword>
<organism evidence="1 2">
    <name type="scientific">Portunus trituberculatus</name>
    <name type="common">Swimming crab</name>
    <name type="synonym">Neptunus trituberculatus</name>
    <dbReference type="NCBI Taxonomy" id="210409"/>
    <lineage>
        <taxon>Eukaryota</taxon>
        <taxon>Metazoa</taxon>
        <taxon>Ecdysozoa</taxon>
        <taxon>Arthropoda</taxon>
        <taxon>Crustacea</taxon>
        <taxon>Multicrustacea</taxon>
        <taxon>Malacostraca</taxon>
        <taxon>Eumalacostraca</taxon>
        <taxon>Eucarida</taxon>
        <taxon>Decapoda</taxon>
        <taxon>Pleocyemata</taxon>
        <taxon>Brachyura</taxon>
        <taxon>Eubrachyura</taxon>
        <taxon>Portunoidea</taxon>
        <taxon>Portunidae</taxon>
        <taxon>Portuninae</taxon>
        <taxon>Portunus</taxon>
    </lineage>
</organism>
<comment type="caution">
    <text evidence="1">The sequence shown here is derived from an EMBL/GenBank/DDBJ whole genome shotgun (WGS) entry which is preliminary data.</text>
</comment>